<evidence type="ECO:0000256" key="3">
    <source>
        <dbReference type="ARBA" id="ARBA00023163"/>
    </source>
</evidence>
<dbReference type="SUPFAM" id="SSF46689">
    <property type="entry name" value="Homeodomain-like"/>
    <property type="match status" value="1"/>
</dbReference>
<dbReference type="InterPro" id="IPR009057">
    <property type="entry name" value="Homeodomain-like_sf"/>
</dbReference>
<evidence type="ECO:0000256" key="1">
    <source>
        <dbReference type="ARBA" id="ARBA00023015"/>
    </source>
</evidence>
<keyword evidence="1" id="KW-0805">Transcription regulation</keyword>
<dbReference type="Proteomes" id="UP000830158">
    <property type="component" value="Chromosome"/>
</dbReference>
<keyword evidence="3" id="KW-0804">Transcription</keyword>
<dbReference type="PRINTS" id="PR00455">
    <property type="entry name" value="HTHTETR"/>
</dbReference>
<keyword evidence="7" id="KW-1185">Reference proteome</keyword>
<sequence>MDGPASSGRDRILAAAEELFAERGYARTSTARLATAAGVPQGLIFYHFGTKEGLLLALIRERSTRTLADLVPSPVPADPHAAVVELWRRLSRLLGEQTPMHRIVFRESEHHPELRARAREIHDTITAAVSGYLAEVTGHAKATPRHHAAARMLVATSSASSVAPGGPVPSAKAVADLLLDGLGRATR</sequence>
<gene>
    <name evidence="6" type="ORF">L1857_21310</name>
</gene>
<feature type="DNA-binding region" description="H-T-H motif" evidence="4">
    <location>
        <begin position="29"/>
        <end position="48"/>
    </location>
</feature>
<dbReference type="EMBL" id="CP091196">
    <property type="protein sequence ID" value="UQS25171.1"/>
    <property type="molecule type" value="Genomic_DNA"/>
</dbReference>
<name>A0ABY4NYU9_9PSEU</name>
<dbReference type="PANTHER" id="PTHR30055">
    <property type="entry name" value="HTH-TYPE TRANSCRIPTIONAL REGULATOR RUTR"/>
    <property type="match status" value="1"/>
</dbReference>
<dbReference type="Pfam" id="PF00440">
    <property type="entry name" value="TetR_N"/>
    <property type="match status" value="1"/>
</dbReference>
<dbReference type="PANTHER" id="PTHR30055:SF234">
    <property type="entry name" value="HTH-TYPE TRANSCRIPTIONAL REGULATOR BETI"/>
    <property type="match status" value="1"/>
</dbReference>
<accession>A0ABY4NYU9</accession>
<protein>
    <submittedName>
        <fullName evidence="6">TetR/AcrR family transcriptional regulator</fullName>
    </submittedName>
</protein>
<dbReference type="PROSITE" id="PS50977">
    <property type="entry name" value="HTH_TETR_2"/>
    <property type="match status" value="1"/>
</dbReference>
<evidence type="ECO:0000313" key="6">
    <source>
        <dbReference type="EMBL" id="UQS25171.1"/>
    </source>
</evidence>
<dbReference type="InterPro" id="IPR050109">
    <property type="entry name" value="HTH-type_TetR-like_transc_reg"/>
</dbReference>
<reference evidence="6" key="1">
    <citation type="submission" date="2022-01" db="EMBL/GenBank/DDBJ databases">
        <title>PSI-footprinting approach for the identification of protein synthesis inhibitor producers.</title>
        <authorList>
            <person name="Handel F."/>
            <person name="Kulik A."/>
            <person name="Wex K.W."/>
            <person name="Berscheid A."/>
            <person name="Saur J.S."/>
            <person name="Winkler A."/>
            <person name="Wibberg D."/>
            <person name="Kalinowski J."/>
            <person name="Broetz-Oesterhelt H."/>
            <person name="Mast Y."/>
        </authorList>
    </citation>
    <scope>NUCLEOTIDE SEQUENCE</scope>
    <source>
        <strain evidence="6">KNN 49.3e</strain>
    </source>
</reference>
<evidence type="ECO:0000259" key="5">
    <source>
        <dbReference type="PROSITE" id="PS50977"/>
    </source>
</evidence>
<evidence type="ECO:0000256" key="4">
    <source>
        <dbReference type="PROSITE-ProRule" id="PRU00335"/>
    </source>
</evidence>
<evidence type="ECO:0000313" key="7">
    <source>
        <dbReference type="Proteomes" id="UP000830158"/>
    </source>
</evidence>
<dbReference type="RefSeq" id="WP_094002742.1">
    <property type="nucleotide sequence ID" value="NZ_CP091196.1"/>
</dbReference>
<keyword evidence="2 4" id="KW-0238">DNA-binding</keyword>
<proteinExistence type="predicted"/>
<dbReference type="Gene3D" id="1.10.357.10">
    <property type="entry name" value="Tetracycline Repressor, domain 2"/>
    <property type="match status" value="1"/>
</dbReference>
<dbReference type="InterPro" id="IPR001647">
    <property type="entry name" value="HTH_TetR"/>
</dbReference>
<feature type="domain" description="HTH tetR-type" evidence="5">
    <location>
        <begin position="6"/>
        <end position="66"/>
    </location>
</feature>
<organism evidence="6 7">
    <name type="scientific">Amycolatopsis thermalba</name>
    <dbReference type="NCBI Taxonomy" id="944492"/>
    <lineage>
        <taxon>Bacteria</taxon>
        <taxon>Bacillati</taxon>
        <taxon>Actinomycetota</taxon>
        <taxon>Actinomycetes</taxon>
        <taxon>Pseudonocardiales</taxon>
        <taxon>Pseudonocardiaceae</taxon>
        <taxon>Amycolatopsis</taxon>
    </lineage>
</organism>
<evidence type="ECO:0000256" key="2">
    <source>
        <dbReference type="ARBA" id="ARBA00023125"/>
    </source>
</evidence>